<evidence type="ECO:0000313" key="2">
    <source>
        <dbReference type="EMBL" id="TKI53370.1"/>
    </source>
</evidence>
<reference evidence="2 3" key="1">
    <citation type="submission" date="2019-04" db="EMBL/GenBank/DDBJ databases">
        <title>Lysinibacillus genome sequencing.</title>
        <authorList>
            <person name="Dunlap C."/>
        </authorList>
    </citation>
    <scope>NUCLEOTIDE SEQUENCE [LARGE SCALE GENOMIC DNA]</scope>
    <source>
        <strain evidence="2 3">CCTCC AB 2010389</strain>
    </source>
</reference>
<evidence type="ECO:0000313" key="3">
    <source>
        <dbReference type="Proteomes" id="UP000308744"/>
    </source>
</evidence>
<keyword evidence="3" id="KW-1185">Reference proteome</keyword>
<comment type="caution">
    <text evidence="2">The sequence shown here is derived from an EMBL/GenBank/DDBJ whole genome shotgun (WGS) entry which is preliminary data.</text>
</comment>
<sequence length="82" mass="9200">MKLKFKCLLSIVLCLSILSGCSNEKRSKGTYVSFARQENLSDALRESLLEQLKENDIEYIIDTEGSVYVSEKDINKAVSCCS</sequence>
<organism evidence="2 3">
    <name type="scientific">Lysinibacillus mangiferihumi</name>
    <dbReference type="NCBI Taxonomy" id="1130819"/>
    <lineage>
        <taxon>Bacteria</taxon>
        <taxon>Bacillati</taxon>
        <taxon>Bacillota</taxon>
        <taxon>Bacilli</taxon>
        <taxon>Bacillales</taxon>
        <taxon>Bacillaceae</taxon>
        <taxon>Lysinibacillus</taxon>
    </lineage>
</organism>
<keyword evidence="1" id="KW-0732">Signal</keyword>
<dbReference type="PROSITE" id="PS51257">
    <property type="entry name" value="PROKAR_LIPOPROTEIN"/>
    <property type="match status" value="1"/>
</dbReference>
<dbReference type="EMBL" id="SZPU01000116">
    <property type="protein sequence ID" value="TKI53370.1"/>
    <property type="molecule type" value="Genomic_DNA"/>
</dbReference>
<feature type="chain" id="PRO_5039194352" evidence="1">
    <location>
        <begin position="25"/>
        <end position="82"/>
    </location>
</feature>
<dbReference type="RefSeq" id="WP_107897463.1">
    <property type="nucleotide sequence ID" value="NZ_PYWM01000041.1"/>
</dbReference>
<feature type="signal peptide" evidence="1">
    <location>
        <begin position="1"/>
        <end position="24"/>
    </location>
</feature>
<dbReference type="AlphaFoldDB" id="A0A4U2XZF6"/>
<name>A0A4U2XZF6_9BACI</name>
<gene>
    <name evidence="2" type="ORF">FC756_24165</name>
</gene>
<accession>A0A4U2XZF6</accession>
<dbReference type="Proteomes" id="UP000308744">
    <property type="component" value="Unassembled WGS sequence"/>
</dbReference>
<protein>
    <submittedName>
        <fullName evidence="2">Uncharacterized protein</fullName>
    </submittedName>
</protein>
<evidence type="ECO:0000256" key="1">
    <source>
        <dbReference type="SAM" id="SignalP"/>
    </source>
</evidence>
<proteinExistence type="predicted"/>